<dbReference type="Pfam" id="PF11127">
    <property type="entry name" value="YgaP-like_TM"/>
    <property type="match status" value="1"/>
</dbReference>
<evidence type="ECO:0000256" key="1">
    <source>
        <dbReference type="SAM" id="Phobius"/>
    </source>
</evidence>
<dbReference type="RefSeq" id="WP_074965792.1">
    <property type="nucleotide sequence ID" value="NZ_CBCRYP010000027.1"/>
</dbReference>
<evidence type="ECO:0000313" key="4">
    <source>
        <dbReference type="Proteomes" id="UP000183635"/>
    </source>
</evidence>
<dbReference type="Proteomes" id="UP000183635">
    <property type="component" value="Unassembled WGS sequence"/>
</dbReference>
<feature type="transmembrane region" description="Helical" evidence="1">
    <location>
        <begin position="12"/>
        <end position="29"/>
    </location>
</feature>
<feature type="domain" description="Inner membrane protein YgaP-like transmembrane" evidence="2">
    <location>
        <begin position="1"/>
        <end position="67"/>
    </location>
</feature>
<organism evidence="3 4">
    <name type="scientific">Paracoccus aminovorans</name>
    <dbReference type="NCBI Taxonomy" id="34004"/>
    <lineage>
        <taxon>Bacteria</taxon>
        <taxon>Pseudomonadati</taxon>
        <taxon>Pseudomonadota</taxon>
        <taxon>Alphaproteobacteria</taxon>
        <taxon>Rhodobacterales</taxon>
        <taxon>Paracoccaceae</taxon>
        <taxon>Paracoccus</taxon>
    </lineage>
</organism>
<dbReference type="AlphaFoldDB" id="A0A1I2X7J7"/>
<reference evidence="3 4" key="1">
    <citation type="submission" date="2016-10" db="EMBL/GenBank/DDBJ databases">
        <authorList>
            <person name="de Groot N.N."/>
        </authorList>
    </citation>
    <scope>NUCLEOTIDE SEQUENCE [LARGE SCALE GENOMIC DNA]</scope>
    <source>
        <strain evidence="3 4">DSM 8537</strain>
    </source>
</reference>
<evidence type="ECO:0000313" key="3">
    <source>
        <dbReference type="EMBL" id="SFH09520.1"/>
    </source>
</evidence>
<keyword evidence="1" id="KW-0472">Membrane</keyword>
<dbReference type="EMBL" id="FOPU01000001">
    <property type="protein sequence ID" value="SFH09520.1"/>
    <property type="molecule type" value="Genomic_DNA"/>
</dbReference>
<protein>
    <recommendedName>
        <fullName evidence="2">Inner membrane protein YgaP-like transmembrane domain-containing protein</fullName>
    </recommendedName>
</protein>
<dbReference type="STRING" id="34004.SAMN04488021_101139"/>
<proteinExistence type="predicted"/>
<evidence type="ECO:0000259" key="2">
    <source>
        <dbReference type="Pfam" id="PF11127"/>
    </source>
</evidence>
<dbReference type="InterPro" id="IPR021309">
    <property type="entry name" value="YgaP-like_TM"/>
</dbReference>
<name>A0A1I2X7J7_9RHOB</name>
<gene>
    <name evidence="3" type="ORF">SAMN04488021_101139</name>
</gene>
<keyword evidence="1" id="KW-1133">Transmembrane helix</keyword>
<sequence length="67" mass="6912">MKANLGNIDRGLRAVLGVALILLGLLAGLTGWGQWAALLVGAVLVLTALSRFCPAYALFGISSCGRK</sequence>
<accession>A0A1I2X7J7</accession>
<feature type="transmembrane region" description="Helical" evidence="1">
    <location>
        <begin position="35"/>
        <end position="59"/>
    </location>
</feature>
<keyword evidence="4" id="KW-1185">Reference proteome</keyword>
<keyword evidence="1" id="KW-0812">Transmembrane</keyword>